<dbReference type="AlphaFoldDB" id="A0A3A4AQZ0"/>
<reference evidence="4 5" key="1">
    <citation type="submission" date="2018-09" db="EMBL/GenBank/DDBJ databases">
        <title>YIM 75507 draft genome.</title>
        <authorList>
            <person name="Tang S."/>
            <person name="Feng Y."/>
        </authorList>
    </citation>
    <scope>NUCLEOTIDE SEQUENCE [LARGE SCALE GENOMIC DNA]</scope>
    <source>
        <strain evidence="4 5">YIM 75507</strain>
    </source>
</reference>
<dbReference type="CDD" id="cd07043">
    <property type="entry name" value="STAS_anti-anti-sigma_factors"/>
    <property type="match status" value="1"/>
</dbReference>
<dbReference type="SUPFAM" id="SSF52091">
    <property type="entry name" value="SpoIIaa-like"/>
    <property type="match status" value="1"/>
</dbReference>
<proteinExistence type="inferred from homology"/>
<sequence length="107" mass="11764">MDVSVVRRTADSAELRVCGEVDISTAGVLRMRLHREIDGGRRRLVVDFSGVRFCDASGLRVLVATRNRLLRIGGSLRLSGVSDNLRKILRLTGLEGVFPPTPIPVRP</sequence>
<comment type="similarity">
    <text evidence="1 2">Belongs to the anti-sigma-factor antagonist family.</text>
</comment>
<name>A0A3A4AQZ0_9ACTN</name>
<accession>A0A3A4AQZ0</accession>
<dbReference type="OrthoDB" id="3622319at2"/>
<gene>
    <name evidence="4" type="ORF">D5H75_21800</name>
</gene>
<dbReference type="Proteomes" id="UP000265768">
    <property type="component" value="Unassembled WGS sequence"/>
</dbReference>
<evidence type="ECO:0000259" key="3">
    <source>
        <dbReference type="PROSITE" id="PS50801"/>
    </source>
</evidence>
<evidence type="ECO:0000256" key="2">
    <source>
        <dbReference type="RuleBase" id="RU003749"/>
    </source>
</evidence>
<evidence type="ECO:0000313" key="5">
    <source>
        <dbReference type="Proteomes" id="UP000265768"/>
    </source>
</evidence>
<dbReference type="Gene3D" id="3.30.750.24">
    <property type="entry name" value="STAS domain"/>
    <property type="match status" value="1"/>
</dbReference>
<organism evidence="4 5">
    <name type="scientific">Bailinhaonella thermotolerans</name>
    <dbReference type="NCBI Taxonomy" id="1070861"/>
    <lineage>
        <taxon>Bacteria</taxon>
        <taxon>Bacillati</taxon>
        <taxon>Actinomycetota</taxon>
        <taxon>Actinomycetes</taxon>
        <taxon>Streptosporangiales</taxon>
        <taxon>Streptosporangiaceae</taxon>
        <taxon>Bailinhaonella</taxon>
    </lineage>
</organism>
<dbReference type="InterPro" id="IPR002645">
    <property type="entry name" value="STAS_dom"/>
</dbReference>
<dbReference type="NCBIfam" id="TIGR00377">
    <property type="entry name" value="ant_ant_sig"/>
    <property type="match status" value="1"/>
</dbReference>
<dbReference type="GO" id="GO:0043856">
    <property type="term" value="F:anti-sigma factor antagonist activity"/>
    <property type="evidence" value="ECO:0007669"/>
    <property type="project" value="InterPro"/>
</dbReference>
<dbReference type="InterPro" id="IPR003658">
    <property type="entry name" value="Anti-sigma_ant"/>
</dbReference>
<evidence type="ECO:0000256" key="1">
    <source>
        <dbReference type="ARBA" id="ARBA00009013"/>
    </source>
</evidence>
<evidence type="ECO:0000313" key="4">
    <source>
        <dbReference type="EMBL" id="RJL31029.1"/>
    </source>
</evidence>
<feature type="domain" description="STAS" evidence="3">
    <location>
        <begin position="15"/>
        <end position="107"/>
    </location>
</feature>
<comment type="caution">
    <text evidence="4">The sequence shown here is derived from an EMBL/GenBank/DDBJ whole genome shotgun (WGS) entry which is preliminary data.</text>
</comment>
<dbReference type="PANTHER" id="PTHR33495:SF2">
    <property type="entry name" value="ANTI-SIGMA FACTOR ANTAGONIST TM_1081-RELATED"/>
    <property type="match status" value="1"/>
</dbReference>
<keyword evidence="5" id="KW-1185">Reference proteome</keyword>
<dbReference type="PANTHER" id="PTHR33495">
    <property type="entry name" value="ANTI-SIGMA FACTOR ANTAGONIST TM_1081-RELATED-RELATED"/>
    <property type="match status" value="1"/>
</dbReference>
<protein>
    <recommendedName>
        <fullName evidence="2">Anti-sigma factor antagonist</fullName>
    </recommendedName>
</protein>
<dbReference type="Pfam" id="PF01740">
    <property type="entry name" value="STAS"/>
    <property type="match status" value="1"/>
</dbReference>
<dbReference type="EMBL" id="QZEY01000008">
    <property type="protein sequence ID" value="RJL31029.1"/>
    <property type="molecule type" value="Genomic_DNA"/>
</dbReference>
<dbReference type="PROSITE" id="PS50801">
    <property type="entry name" value="STAS"/>
    <property type="match status" value="1"/>
</dbReference>
<dbReference type="InterPro" id="IPR036513">
    <property type="entry name" value="STAS_dom_sf"/>
</dbReference>